<organism evidence="2 3">
    <name type="scientific">Podospora aff. communis PSN243</name>
    <dbReference type="NCBI Taxonomy" id="3040156"/>
    <lineage>
        <taxon>Eukaryota</taxon>
        <taxon>Fungi</taxon>
        <taxon>Dikarya</taxon>
        <taxon>Ascomycota</taxon>
        <taxon>Pezizomycotina</taxon>
        <taxon>Sordariomycetes</taxon>
        <taxon>Sordariomycetidae</taxon>
        <taxon>Sordariales</taxon>
        <taxon>Podosporaceae</taxon>
        <taxon>Podospora</taxon>
    </lineage>
</organism>
<gene>
    <name evidence="2" type="ORF">QBC34DRAFT_426712</name>
</gene>
<dbReference type="AlphaFoldDB" id="A0AAV9GIM9"/>
<accession>A0AAV9GIM9</accession>
<reference evidence="2" key="1">
    <citation type="journal article" date="2023" name="Mol. Phylogenet. Evol.">
        <title>Genome-scale phylogeny and comparative genomics of the fungal order Sordariales.</title>
        <authorList>
            <person name="Hensen N."/>
            <person name="Bonometti L."/>
            <person name="Westerberg I."/>
            <person name="Brannstrom I.O."/>
            <person name="Guillou S."/>
            <person name="Cros-Aarteil S."/>
            <person name="Calhoun S."/>
            <person name="Haridas S."/>
            <person name="Kuo A."/>
            <person name="Mondo S."/>
            <person name="Pangilinan J."/>
            <person name="Riley R."/>
            <person name="LaButti K."/>
            <person name="Andreopoulos B."/>
            <person name="Lipzen A."/>
            <person name="Chen C."/>
            <person name="Yan M."/>
            <person name="Daum C."/>
            <person name="Ng V."/>
            <person name="Clum A."/>
            <person name="Steindorff A."/>
            <person name="Ohm R.A."/>
            <person name="Martin F."/>
            <person name="Silar P."/>
            <person name="Natvig D.O."/>
            <person name="Lalanne C."/>
            <person name="Gautier V."/>
            <person name="Ament-Velasquez S.L."/>
            <person name="Kruys A."/>
            <person name="Hutchinson M.I."/>
            <person name="Powell A.J."/>
            <person name="Barry K."/>
            <person name="Miller A.N."/>
            <person name="Grigoriev I.V."/>
            <person name="Debuchy R."/>
            <person name="Gladieux P."/>
            <person name="Hiltunen Thoren M."/>
            <person name="Johannesson H."/>
        </authorList>
    </citation>
    <scope>NUCLEOTIDE SEQUENCE</scope>
    <source>
        <strain evidence="2">PSN243</strain>
    </source>
</reference>
<evidence type="ECO:0000313" key="2">
    <source>
        <dbReference type="EMBL" id="KAK4448038.1"/>
    </source>
</evidence>
<dbReference type="EMBL" id="MU865945">
    <property type="protein sequence ID" value="KAK4448038.1"/>
    <property type="molecule type" value="Genomic_DNA"/>
</dbReference>
<name>A0AAV9GIM9_9PEZI</name>
<proteinExistence type="predicted"/>
<dbReference type="Proteomes" id="UP001321760">
    <property type="component" value="Unassembled WGS sequence"/>
</dbReference>
<feature type="compositionally biased region" description="Low complexity" evidence="1">
    <location>
        <begin position="54"/>
        <end position="68"/>
    </location>
</feature>
<protein>
    <submittedName>
        <fullName evidence="2">Uncharacterized protein</fullName>
    </submittedName>
</protein>
<keyword evidence="3" id="KW-1185">Reference proteome</keyword>
<evidence type="ECO:0000256" key="1">
    <source>
        <dbReference type="SAM" id="MobiDB-lite"/>
    </source>
</evidence>
<reference evidence="2" key="2">
    <citation type="submission" date="2023-05" db="EMBL/GenBank/DDBJ databases">
        <authorList>
            <consortium name="Lawrence Berkeley National Laboratory"/>
            <person name="Steindorff A."/>
            <person name="Hensen N."/>
            <person name="Bonometti L."/>
            <person name="Westerberg I."/>
            <person name="Brannstrom I.O."/>
            <person name="Guillou S."/>
            <person name="Cros-Aarteil S."/>
            <person name="Calhoun S."/>
            <person name="Haridas S."/>
            <person name="Kuo A."/>
            <person name="Mondo S."/>
            <person name="Pangilinan J."/>
            <person name="Riley R."/>
            <person name="Labutti K."/>
            <person name="Andreopoulos B."/>
            <person name="Lipzen A."/>
            <person name="Chen C."/>
            <person name="Yanf M."/>
            <person name="Daum C."/>
            <person name="Ng V."/>
            <person name="Clum A."/>
            <person name="Ohm R."/>
            <person name="Martin F."/>
            <person name="Silar P."/>
            <person name="Natvig D."/>
            <person name="Lalanne C."/>
            <person name="Gautier V."/>
            <person name="Ament-Velasquez S.L."/>
            <person name="Kruys A."/>
            <person name="Hutchinson M.I."/>
            <person name="Powell A.J."/>
            <person name="Barry K."/>
            <person name="Miller A.N."/>
            <person name="Grigoriev I.V."/>
            <person name="Debuchy R."/>
            <person name="Gladieux P."/>
            <person name="Thoren M.H."/>
            <person name="Johannesson H."/>
        </authorList>
    </citation>
    <scope>NUCLEOTIDE SEQUENCE</scope>
    <source>
        <strain evidence="2">PSN243</strain>
    </source>
</reference>
<comment type="caution">
    <text evidence="2">The sequence shown here is derived from an EMBL/GenBank/DDBJ whole genome shotgun (WGS) entry which is preliminary data.</text>
</comment>
<sequence>MGNAWSKPPPRRPYNRAVSAQQHMTIEVTQVPIVRTERINRETGRIVSTTSGQGTRSSNSSDGSFSGGRICEDIMRSNRAILSSSATSSSAPSSFASSRIIRQVEVPAQRVAEQLAVPVGVLLIHWGNSEIVTANNNRNNVRTVPFAMNSCPLSDIGERMRDVNETIGKHRIRGTIVIEAALVVKMKFDPDEDKDSGSSLGTRGFERGRLYVGAEGYLDMAEGFAAQYNKPAFEEVFNSELGQDKAS</sequence>
<evidence type="ECO:0000313" key="3">
    <source>
        <dbReference type="Proteomes" id="UP001321760"/>
    </source>
</evidence>
<feature type="region of interest" description="Disordered" evidence="1">
    <location>
        <begin position="41"/>
        <end position="68"/>
    </location>
</feature>